<dbReference type="PANTHER" id="PTHR43240">
    <property type="entry name" value="1,4-DIHYDROXY-2-NAPHTHOYL-COA THIOESTERASE 1"/>
    <property type="match status" value="1"/>
</dbReference>
<comment type="catalytic activity">
    <reaction evidence="7">
        <text>a medium-chain fatty acyl-CoA + H2O = a medium-chain fatty acid + CoA + H(+)</text>
        <dbReference type="Rhea" id="RHEA:68184"/>
        <dbReference type="ChEBI" id="CHEBI:15377"/>
        <dbReference type="ChEBI" id="CHEBI:15378"/>
        <dbReference type="ChEBI" id="CHEBI:57287"/>
        <dbReference type="ChEBI" id="CHEBI:59558"/>
        <dbReference type="ChEBI" id="CHEBI:90546"/>
    </reaction>
</comment>
<dbReference type="GO" id="GO:0047617">
    <property type="term" value="F:fatty acyl-CoA hydrolase activity"/>
    <property type="evidence" value="ECO:0007669"/>
    <property type="project" value="UniProtKB-EC"/>
</dbReference>
<sequence length="139" mass="14726">MTLTDRIKESFARQGLLRTLGARVVSVEPGAVTLALPLTEALTQQQGYAHGGVTFSLGDSAAGYAAVSLLEPEFDVVTSDMTIHYLAPGAGGTLEARGTVIRPGRRMLVAQADIFTVDEGRETHIARMTGTMVRVAPRA</sequence>
<organism evidence="9 10">
    <name type="scientific">Sagittula stellata (strain ATCC 700073 / DSM 11524 / E-37)</name>
    <dbReference type="NCBI Taxonomy" id="388399"/>
    <lineage>
        <taxon>Bacteria</taxon>
        <taxon>Pseudomonadati</taxon>
        <taxon>Pseudomonadota</taxon>
        <taxon>Alphaproteobacteria</taxon>
        <taxon>Rhodobacterales</taxon>
        <taxon>Roseobacteraceae</taxon>
        <taxon>Sagittula</taxon>
    </lineage>
</organism>
<dbReference type="SUPFAM" id="SSF54637">
    <property type="entry name" value="Thioesterase/thiol ester dehydrase-isomerase"/>
    <property type="match status" value="1"/>
</dbReference>
<evidence type="ECO:0000256" key="4">
    <source>
        <dbReference type="ARBA" id="ARBA00038381"/>
    </source>
</evidence>
<dbReference type="PANTHER" id="PTHR43240:SF20">
    <property type="entry name" value="MEDIUM_LONG-CHAIN ACYL-COA THIOESTERASE YIGI"/>
    <property type="match status" value="1"/>
</dbReference>
<name>A3JY25_SAGS3</name>
<dbReference type="EMBL" id="AAYA01000001">
    <property type="protein sequence ID" value="EBA10411.1"/>
    <property type="molecule type" value="Genomic_DNA"/>
</dbReference>
<dbReference type="InterPro" id="IPR003736">
    <property type="entry name" value="PAAI_dom"/>
</dbReference>
<keyword evidence="1" id="KW-0378">Hydrolase</keyword>
<dbReference type="eggNOG" id="COG2050">
    <property type="taxonomic scope" value="Bacteria"/>
</dbReference>
<dbReference type="Gene3D" id="3.10.129.10">
    <property type="entry name" value="Hotdog Thioesterase"/>
    <property type="match status" value="1"/>
</dbReference>
<gene>
    <name evidence="9" type="ORF">SSE37_20437</name>
</gene>
<proteinExistence type="inferred from homology"/>
<dbReference type="Pfam" id="PF03061">
    <property type="entry name" value="4HBT"/>
    <property type="match status" value="1"/>
</dbReference>
<evidence type="ECO:0000259" key="8">
    <source>
        <dbReference type="Pfam" id="PF03061"/>
    </source>
</evidence>
<dbReference type="Proteomes" id="UP000005713">
    <property type="component" value="Unassembled WGS sequence"/>
</dbReference>
<feature type="domain" description="Thioesterase" evidence="8">
    <location>
        <begin position="46"/>
        <end position="120"/>
    </location>
</feature>
<dbReference type="OrthoDB" id="9806185at2"/>
<comment type="similarity">
    <text evidence="4">Belongs to the YigI thioesterase family.</text>
</comment>
<evidence type="ECO:0000313" key="10">
    <source>
        <dbReference type="Proteomes" id="UP000005713"/>
    </source>
</evidence>
<evidence type="ECO:0000256" key="3">
    <source>
        <dbReference type="ARBA" id="ARBA00036002"/>
    </source>
</evidence>
<protein>
    <recommendedName>
        <fullName evidence="6">Medium/long-chain acyl-CoA thioesterase YigI</fullName>
        <ecNumber evidence="5">3.1.2.20</ecNumber>
    </recommendedName>
</protein>
<comment type="catalytic activity">
    <reaction evidence="3">
        <text>a long-chain fatty acyl-CoA + H2O = a long-chain fatty acid + CoA + H(+)</text>
        <dbReference type="Rhea" id="RHEA:67680"/>
        <dbReference type="ChEBI" id="CHEBI:15377"/>
        <dbReference type="ChEBI" id="CHEBI:15378"/>
        <dbReference type="ChEBI" id="CHEBI:57287"/>
        <dbReference type="ChEBI" id="CHEBI:57560"/>
        <dbReference type="ChEBI" id="CHEBI:83139"/>
    </reaction>
</comment>
<evidence type="ECO:0000256" key="6">
    <source>
        <dbReference type="ARBA" id="ARBA00040062"/>
    </source>
</evidence>
<dbReference type="NCBIfam" id="TIGR00369">
    <property type="entry name" value="unchar_dom_1"/>
    <property type="match status" value="1"/>
</dbReference>
<evidence type="ECO:0000256" key="2">
    <source>
        <dbReference type="ARBA" id="ARBA00035880"/>
    </source>
</evidence>
<comment type="catalytic activity">
    <reaction evidence="2">
        <text>a fatty acyl-CoA + H2O = a fatty acid + CoA + H(+)</text>
        <dbReference type="Rhea" id="RHEA:16781"/>
        <dbReference type="ChEBI" id="CHEBI:15377"/>
        <dbReference type="ChEBI" id="CHEBI:15378"/>
        <dbReference type="ChEBI" id="CHEBI:28868"/>
        <dbReference type="ChEBI" id="CHEBI:57287"/>
        <dbReference type="ChEBI" id="CHEBI:77636"/>
        <dbReference type="EC" id="3.1.2.20"/>
    </reaction>
</comment>
<dbReference type="InterPro" id="IPR029069">
    <property type="entry name" value="HotDog_dom_sf"/>
</dbReference>
<evidence type="ECO:0000313" key="9">
    <source>
        <dbReference type="EMBL" id="EBA10411.1"/>
    </source>
</evidence>
<evidence type="ECO:0000256" key="7">
    <source>
        <dbReference type="ARBA" id="ARBA00048062"/>
    </source>
</evidence>
<evidence type="ECO:0000256" key="1">
    <source>
        <dbReference type="ARBA" id="ARBA00022801"/>
    </source>
</evidence>
<dbReference type="CDD" id="cd03443">
    <property type="entry name" value="PaaI_thioesterase"/>
    <property type="match status" value="1"/>
</dbReference>
<accession>A3JY25</accession>
<comment type="caution">
    <text evidence="9">The sequence shown here is derived from an EMBL/GenBank/DDBJ whole genome shotgun (WGS) entry which is preliminary data.</text>
</comment>
<dbReference type="InterPro" id="IPR006683">
    <property type="entry name" value="Thioestr_dom"/>
</dbReference>
<dbReference type="EC" id="3.1.2.20" evidence="5"/>
<evidence type="ECO:0000256" key="5">
    <source>
        <dbReference type="ARBA" id="ARBA00038894"/>
    </source>
</evidence>
<dbReference type="AlphaFoldDB" id="A3JY25"/>
<keyword evidence="10" id="KW-1185">Reference proteome</keyword>
<dbReference type="RefSeq" id="WP_005855242.1">
    <property type="nucleotide sequence ID" value="NZ_AAYA01000001.1"/>
</dbReference>
<reference evidence="9 10" key="1">
    <citation type="submission" date="2006-06" db="EMBL/GenBank/DDBJ databases">
        <authorList>
            <person name="Moran M.A."/>
            <person name="Ferriera S."/>
            <person name="Johnson J."/>
            <person name="Kravitz S."/>
            <person name="Beeson K."/>
            <person name="Sutton G."/>
            <person name="Rogers Y.-H."/>
            <person name="Friedman R."/>
            <person name="Frazier M."/>
            <person name="Venter J.C."/>
        </authorList>
    </citation>
    <scope>NUCLEOTIDE SEQUENCE [LARGE SCALE GENOMIC DNA]</scope>
    <source>
        <strain evidence="9 10">E-37</strain>
    </source>
</reference>